<dbReference type="RefSeq" id="WP_149655347.1">
    <property type="nucleotide sequence ID" value="NZ_VTZN01000130.1"/>
</dbReference>
<dbReference type="Proteomes" id="UP000324701">
    <property type="component" value="Unassembled WGS sequence"/>
</dbReference>
<evidence type="ECO:0000313" key="1">
    <source>
        <dbReference type="EMBL" id="KAA1248802.1"/>
    </source>
</evidence>
<keyword evidence="2" id="KW-1185">Reference proteome</keyword>
<name>A0A5B1BKZ2_MYCSI</name>
<proteinExistence type="predicted"/>
<evidence type="ECO:0000313" key="2">
    <source>
        <dbReference type="Proteomes" id="UP000324701"/>
    </source>
</evidence>
<dbReference type="EMBL" id="VTZN01000130">
    <property type="protein sequence ID" value="KAA1248802.1"/>
    <property type="molecule type" value="Genomic_DNA"/>
</dbReference>
<sequence length="211" mass="22787">MPLPADDHQTTGYPVDSTTRACCQGIGAHTPDCGADETGRFTGDRYERVRKAAEILAADENLASAEVPYNSEGLLAFADSLAQLRLLYGLSEYDCNTIGLLAPLDFLQGPRRMAWRIWDMLTDEPQTPQRNHDNEIAVIYSLVGILHMVIGAFLDPDPVRNLTALHAGIEEASGVIEYVASKSGDTSPMREAAADLLIAEVAVADAIEALT</sequence>
<protein>
    <submittedName>
        <fullName evidence="1">Uncharacterized protein</fullName>
    </submittedName>
</protein>
<organism evidence="1 2">
    <name type="scientific">Mycobacterium simiae</name>
    <name type="common">Mycobacterium habana</name>
    <dbReference type="NCBI Taxonomy" id="1784"/>
    <lineage>
        <taxon>Bacteria</taxon>
        <taxon>Bacillati</taxon>
        <taxon>Actinomycetota</taxon>
        <taxon>Actinomycetes</taxon>
        <taxon>Mycobacteriales</taxon>
        <taxon>Mycobacteriaceae</taxon>
        <taxon>Mycobacterium</taxon>
        <taxon>Mycobacterium simiae complex</taxon>
    </lineage>
</organism>
<accession>A0A5B1BKZ2</accession>
<dbReference type="OrthoDB" id="4776931at2"/>
<gene>
    <name evidence="1" type="ORF">F0Q45_18650</name>
</gene>
<dbReference type="AlphaFoldDB" id="A0A5B1BKZ2"/>
<comment type="caution">
    <text evidence="1">The sequence shown here is derived from an EMBL/GenBank/DDBJ whole genome shotgun (WGS) entry which is preliminary data.</text>
</comment>
<reference evidence="1 2" key="1">
    <citation type="submission" date="2019-09" db="EMBL/GenBank/DDBJ databases">
        <title>Report of infection by Mycobacterium simiae a patient suffering from pulmonary tuberculosis.</title>
        <authorList>
            <person name="Mohanty P.S."/>
            <person name="Bansal A.K."/>
            <person name="Singh H."/>
            <person name="Sharma S."/>
            <person name="Patil S.A."/>
            <person name="Upadhaya P."/>
            <person name="Singh P.K."/>
            <person name="Kumar D."/>
            <person name="Kumar S."/>
            <person name="Singh R.K."/>
            <person name="Chaudhary B."/>
        </authorList>
    </citation>
    <scope>NUCLEOTIDE SEQUENCE [LARGE SCALE GENOMIC DNA]</scope>
    <source>
        <strain evidence="1 2">JAL-560-SIM</strain>
    </source>
</reference>